<dbReference type="Pfam" id="PF00501">
    <property type="entry name" value="AMP-binding"/>
    <property type="match status" value="1"/>
</dbReference>
<dbReference type="PANTHER" id="PTHR43201">
    <property type="entry name" value="ACYL-COA SYNTHETASE"/>
    <property type="match status" value="1"/>
</dbReference>
<dbReference type="InterPro" id="IPR042099">
    <property type="entry name" value="ANL_N_sf"/>
</dbReference>
<keyword evidence="6" id="KW-1185">Reference proteome</keyword>
<dbReference type="PANTHER" id="PTHR43201:SF5">
    <property type="entry name" value="MEDIUM-CHAIN ACYL-COA LIGASE ACSF2, MITOCHONDRIAL"/>
    <property type="match status" value="1"/>
</dbReference>
<evidence type="ECO:0000259" key="3">
    <source>
        <dbReference type="Pfam" id="PF00501"/>
    </source>
</evidence>
<evidence type="ECO:0000256" key="1">
    <source>
        <dbReference type="ARBA" id="ARBA00006432"/>
    </source>
</evidence>
<protein>
    <submittedName>
        <fullName evidence="5">AMP-binding enzyme C-terminal domain-containing protein</fullName>
    </submittedName>
</protein>
<evidence type="ECO:0000313" key="6">
    <source>
        <dbReference type="Proteomes" id="UP000184114"/>
    </source>
</evidence>
<dbReference type="InterPro" id="IPR025110">
    <property type="entry name" value="AMP-bd_C"/>
</dbReference>
<dbReference type="InterPro" id="IPR045851">
    <property type="entry name" value="AMP-bd_C_sf"/>
</dbReference>
<keyword evidence="2" id="KW-0436">Ligase</keyword>
<comment type="similarity">
    <text evidence="1">Belongs to the ATP-dependent AMP-binding enzyme family.</text>
</comment>
<dbReference type="EMBL" id="FQTY01000009">
    <property type="protein sequence ID" value="SHE87668.1"/>
    <property type="molecule type" value="Genomic_DNA"/>
</dbReference>
<dbReference type="Pfam" id="PF13193">
    <property type="entry name" value="AMP-binding_C"/>
    <property type="match status" value="1"/>
</dbReference>
<dbReference type="Gene3D" id="3.30.300.30">
    <property type="match status" value="1"/>
</dbReference>
<dbReference type="STRING" id="1123404.SAMN02745784_02085"/>
<dbReference type="SUPFAM" id="SSF56801">
    <property type="entry name" value="Acetyl-CoA synthetase-like"/>
    <property type="match status" value="1"/>
</dbReference>
<dbReference type="AlphaFoldDB" id="A0A1M4X2B1"/>
<dbReference type="Gene3D" id="3.40.50.12780">
    <property type="entry name" value="N-terminal domain of ligase-like"/>
    <property type="match status" value="1"/>
</dbReference>
<organism evidence="5 6">
    <name type="scientific">Tissierella praeacuta DSM 18095</name>
    <dbReference type="NCBI Taxonomy" id="1123404"/>
    <lineage>
        <taxon>Bacteria</taxon>
        <taxon>Bacillati</taxon>
        <taxon>Bacillota</taxon>
        <taxon>Tissierellia</taxon>
        <taxon>Tissierellales</taxon>
        <taxon>Tissierellaceae</taxon>
        <taxon>Tissierella</taxon>
    </lineage>
</organism>
<reference evidence="6" key="1">
    <citation type="submission" date="2016-11" db="EMBL/GenBank/DDBJ databases">
        <authorList>
            <person name="Varghese N."/>
            <person name="Submissions S."/>
        </authorList>
    </citation>
    <scope>NUCLEOTIDE SEQUENCE [LARGE SCALE GENOMIC DNA]</scope>
    <source>
        <strain evidence="6">DSM 18095</strain>
    </source>
</reference>
<dbReference type="Proteomes" id="UP000184114">
    <property type="component" value="Unassembled WGS sequence"/>
</dbReference>
<proteinExistence type="inferred from homology"/>
<name>A0A1M4X2B1_9FIRM</name>
<feature type="domain" description="AMP-dependent synthetase/ligase" evidence="3">
    <location>
        <begin position="107"/>
        <end position="254"/>
    </location>
</feature>
<dbReference type="GeneID" id="90994083"/>
<evidence type="ECO:0000259" key="4">
    <source>
        <dbReference type="Pfam" id="PF13193"/>
    </source>
</evidence>
<evidence type="ECO:0000256" key="2">
    <source>
        <dbReference type="ARBA" id="ARBA00022598"/>
    </source>
</evidence>
<feature type="domain" description="AMP-binding enzyme C-terminal" evidence="4">
    <location>
        <begin position="332"/>
        <end position="409"/>
    </location>
</feature>
<dbReference type="InterPro" id="IPR000873">
    <property type="entry name" value="AMP-dep_synth/lig_dom"/>
</dbReference>
<gene>
    <name evidence="5" type="ORF">SAMN02745784_02085</name>
</gene>
<accession>A0A1M4X2B1</accession>
<sequence length="413" mass="47804">MEYFFIDERRNIRKTYNDLINDINLNGEFNKYIYERNVYKIFVDIISSLVIGESIELLDMDLSANELVTMGISSNDLAIKISNRNKKVKSYEHLLKIIEENKLNWQITMYTSGTTGRPKKITHQLSTLIRTVKISNKFSDNVWAFCYNPTHFAGMQVFFQALLNMNTIIYIFDNIQRELCKTLIDNNVTNISATPTFYRTNIFNFNDAIQSVRYVTLGGERFDKNLVDKLKDIFPNAKIRNIYASTEAGSIFSSDSDYFVIDKSFSEYIKIDAKGELLINEKLLGSSEELLIKDGWYHTGDIVELVDENKFKIISRNTEMINVGGYKVNPNEVEEEIKKIEGIIDVLITSRQNKLIGNVIVAEIVKSSDVDENELETIIINNLNVKLQKWKIPRIIKFVKEIDKTRTGKKVRR</sequence>
<evidence type="ECO:0000313" key="5">
    <source>
        <dbReference type="EMBL" id="SHE87668.1"/>
    </source>
</evidence>
<dbReference type="GO" id="GO:0006631">
    <property type="term" value="P:fatty acid metabolic process"/>
    <property type="evidence" value="ECO:0007669"/>
    <property type="project" value="TreeGrafter"/>
</dbReference>
<dbReference type="RefSeq" id="WP_072976144.1">
    <property type="nucleotide sequence ID" value="NZ_FQTY01000009.1"/>
</dbReference>
<dbReference type="GO" id="GO:0031956">
    <property type="term" value="F:medium-chain fatty acid-CoA ligase activity"/>
    <property type="evidence" value="ECO:0007669"/>
    <property type="project" value="TreeGrafter"/>
</dbReference>